<name>F9UHV6_9GAMM</name>
<organism evidence="3 4">
    <name type="scientific">Thiocapsa marina 5811</name>
    <dbReference type="NCBI Taxonomy" id="768671"/>
    <lineage>
        <taxon>Bacteria</taxon>
        <taxon>Pseudomonadati</taxon>
        <taxon>Pseudomonadota</taxon>
        <taxon>Gammaproteobacteria</taxon>
        <taxon>Chromatiales</taxon>
        <taxon>Chromatiaceae</taxon>
        <taxon>Thiocapsa</taxon>
    </lineage>
</organism>
<keyword evidence="4" id="KW-1185">Reference proteome</keyword>
<reference evidence="3 4" key="1">
    <citation type="submission" date="2011-06" db="EMBL/GenBank/DDBJ databases">
        <title>The draft genome of Thiocapsa marina 5811.</title>
        <authorList>
            <consortium name="US DOE Joint Genome Institute (JGI-PGF)"/>
            <person name="Lucas S."/>
            <person name="Han J."/>
            <person name="Cheng J.-F."/>
            <person name="Goodwin L."/>
            <person name="Pitluck S."/>
            <person name="Peters L."/>
            <person name="Land M.L."/>
            <person name="Hauser L."/>
            <person name="Vogl K."/>
            <person name="Liu Z."/>
            <person name="Imhoff J."/>
            <person name="Thiel V."/>
            <person name="Frigaard N.-U."/>
            <person name="Bryant D."/>
            <person name="Woyke T.J."/>
        </authorList>
    </citation>
    <scope>NUCLEOTIDE SEQUENCE [LARGE SCALE GENOMIC DNA]</scope>
    <source>
        <strain evidence="3 4">5811</strain>
    </source>
</reference>
<proteinExistence type="predicted"/>
<evidence type="ECO:0000313" key="4">
    <source>
        <dbReference type="Proteomes" id="UP000005459"/>
    </source>
</evidence>
<dbReference type="InterPro" id="IPR002477">
    <property type="entry name" value="Peptidoglycan-bd-like"/>
</dbReference>
<feature type="signal peptide" evidence="1">
    <location>
        <begin position="1"/>
        <end position="16"/>
    </location>
</feature>
<evidence type="ECO:0000256" key="1">
    <source>
        <dbReference type="SAM" id="SignalP"/>
    </source>
</evidence>
<evidence type="ECO:0000313" key="3">
    <source>
        <dbReference type="EMBL" id="EGV16132.1"/>
    </source>
</evidence>
<evidence type="ECO:0000259" key="2">
    <source>
        <dbReference type="Pfam" id="PF01471"/>
    </source>
</evidence>
<dbReference type="EMBL" id="AFWV01000021">
    <property type="protein sequence ID" value="EGV16132.1"/>
    <property type="molecule type" value="Genomic_DNA"/>
</dbReference>
<feature type="domain" description="Peptidoglycan binding-like" evidence="2">
    <location>
        <begin position="21"/>
        <end position="75"/>
    </location>
</feature>
<accession>F9UHV6</accession>
<dbReference type="SUPFAM" id="SSF47090">
    <property type="entry name" value="PGBD-like"/>
    <property type="match status" value="1"/>
</dbReference>
<feature type="chain" id="PRO_5003387928" evidence="1">
    <location>
        <begin position="17"/>
        <end position="283"/>
    </location>
</feature>
<dbReference type="Proteomes" id="UP000005459">
    <property type="component" value="Unassembled WGS sequence"/>
</dbReference>
<dbReference type="AlphaFoldDB" id="F9UHV6"/>
<dbReference type="InterPro" id="IPR036365">
    <property type="entry name" value="PGBD-like_sf"/>
</dbReference>
<dbReference type="InterPro" id="IPR036366">
    <property type="entry name" value="PGBDSf"/>
</dbReference>
<dbReference type="Gene3D" id="1.10.101.10">
    <property type="entry name" value="PGBD-like superfamily/PGBD"/>
    <property type="match status" value="1"/>
</dbReference>
<sequence length="283" mass="30690">MLLFCCLIGFAMAALAAPADPLIASLQTKLAESGHDPGPADGVWGKNTEQALRAYQQQEGLTVNGRLDQTTARRLDLDLGAVDQSPGDIVDLLAAGKITVETEWSGIQQVLVKVKPRVPYPVSVRIPVGTFFVSRNAASQNMVATGAETIRLTDDDWVTVAMPAACANRPRNVPDGGDSFRVRRSPKQADLGRLMPVLDRAKVGFAVRQAAVWIVTDNADYADLGILIQNMGSRAIDASDAARAMRLCDEAGIDVERKAIWRDRKQIAAQLGDSDLKRWLEQK</sequence>
<dbReference type="Pfam" id="PF01471">
    <property type="entry name" value="PG_binding_1"/>
    <property type="match status" value="1"/>
</dbReference>
<gene>
    <name evidence="3" type="ORF">ThimaDRAFT_4509</name>
</gene>
<dbReference type="STRING" id="768671.ThimaDRAFT_4509"/>
<keyword evidence="1" id="KW-0732">Signal</keyword>
<protein>
    <submittedName>
        <fullName evidence="3">Peptidoglycan-binding domain 1 protein</fullName>
    </submittedName>
</protein>